<reference evidence="7 8" key="1">
    <citation type="submission" date="2018-06" db="EMBL/GenBank/DDBJ databases">
        <title>Genomic Encyclopedia of Archaeal and Bacterial Type Strains, Phase II (KMG-II): from individual species to whole genera.</title>
        <authorList>
            <person name="Goeker M."/>
        </authorList>
    </citation>
    <scope>NUCLEOTIDE SEQUENCE [LARGE SCALE GENOMIC DNA]</scope>
    <source>
        <strain evidence="7 8">CFPB 3232</strain>
    </source>
</reference>
<dbReference type="HAMAP" id="MF_00956">
    <property type="entry name" value="GDP_fucose_synth"/>
    <property type="match status" value="1"/>
</dbReference>
<comment type="catalytic activity">
    <reaction evidence="5">
        <text>GDP-beta-L-fucose + NADP(+) = GDP-4-dehydro-alpha-D-rhamnose + NADPH + H(+)</text>
        <dbReference type="Rhea" id="RHEA:18885"/>
        <dbReference type="ChEBI" id="CHEBI:15378"/>
        <dbReference type="ChEBI" id="CHEBI:57273"/>
        <dbReference type="ChEBI" id="CHEBI:57783"/>
        <dbReference type="ChEBI" id="CHEBI:57964"/>
        <dbReference type="ChEBI" id="CHEBI:58349"/>
        <dbReference type="EC" id="1.1.1.271"/>
    </reaction>
</comment>
<protein>
    <recommendedName>
        <fullName evidence="5">GDP-L-fucose synthase</fullName>
        <ecNumber evidence="5">1.1.1.271</ecNumber>
    </recommendedName>
    <alternativeName>
        <fullName evidence="5">GDP-4-keto-6-deoxy-D-mannose-3,5-epimerase-4-reductase</fullName>
    </alternativeName>
</protein>
<feature type="binding site" evidence="5">
    <location>
        <position position="184"/>
    </location>
    <ligand>
        <name>substrate</name>
    </ligand>
</feature>
<keyword evidence="3 5" id="KW-0560">Oxidoreductase</keyword>
<feature type="binding site" evidence="5">
    <location>
        <begin position="101"/>
        <end position="104"/>
    </location>
    <ligand>
        <name>NADP(+)</name>
        <dbReference type="ChEBI" id="CHEBI:58349"/>
    </ligand>
</feature>
<feature type="binding site" evidence="5">
    <location>
        <position position="206"/>
    </location>
    <ligand>
        <name>substrate</name>
    </ligand>
</feature>
<evidence type="ECO:0000259" key="6">
    <source>
        <dbReference type="Pfam" id="PF01370"/>
    </source>
</evidence>
<evidence type="ECO:0000313" key="8">
    <source>
        <dbReference type="Proteomes" id="UP000248856"/>
    </source>
</evidence>
<feature type="binding site" evidence="5">
    <location>
        <begin position="7"/>
        <end position="13"/>
    </location>
    <ligand>
        <name>NADP(+)</name>
        <dbReference type="ChEBI" id="CHEBI:58349"/>
    </ligand>
</feature>
<dbReference type="GO" id="GO:0070401">
    <property type="term" value="F:NADP+ binding"/>
    <property type="evidence" value="ECO:0007669"/>
    <property type="project" value="UniProtKB-UniRule"/>
</dbReference>
<dbReference type="PANTHER" id="PTHR43238">
    <property type="entry name" value="GDP-L-FUCOSE SYNTHASE"/>
    <property type="match status" value="1"/>
</dbReference>
<gene>
    <name evidence="5" type="primary">fcl</name>
    <name evidence="7" type="ORF">AX018_104115</name>
</gene>
<evidence type="ECO:0000313" key="7">
    <source>
        <dbReference type="EMBL" id="RAR76957.1"/>
    </source>
</evidence>
<feature type="site" description="Important for catalytic activity" evidence="5">
    <location>
        <position position="105"/>
    </location>
</feature>
<dbReference type="AlphaFoldDB" id="A0A328Z293"/>
<comment type="similarity">
    <text evidence="1 5">Belongs to the NAD(P)-dependent epimerase/dehydratase family. Fucose synthase subfamily.</text>
</comment>
<dbReference type="Gene3D" id="3.90.25.10">
    <property type="entry name" value="UDP-galactose 4-epimerase, domain 1"/>
    <property type="match status" value="1"/>
</dbReference>
<evidence type="ECO:0000256" key="3">
    <source>
        <dbReference type="ARBA" id="ARBA00023002"/>
    </source>
</evidence>
<dbReference type="UniPathway" id="UPA00128">
    <property type="reaction ID" value="UER00191"/>
</dbReference>
<proteinExistence type="inferred from homology"/>
<dbReference type="EC" id="1.1.1.271" evidence="5"/>
<dbReference type="SUPFAM" id="SSF51735">
    <property type="entry name" value="NAD(P)-binding Rossmann-fold domains"/>
    <property type="match status" value="1"/>
</dbReference>
<comment type="caution">
    <text evidence="5">Lacks conserved residue(s) required for the propagation of feature annotation.</text>
</comment>
<feature type="binding site" evidence="5">
    <location>
        <position position="136"/>
    </location>
    <ligand>
        <name>NADP(+)</name>
        <dbReference type="ChEBI" id="CHEBI:58349"/>
    </ligand>
</feature>
<sequence length="330" mass="35905">MRILLTGATGMVGRNFLEHPGAAGFDIVAPTHAELDLLDFPQVERFIGRCAPDAVVHAAGVVGGIQANIRHPVRFLLGNLDMGRNVVTAARSAGVRRLLNLGSSCMFPRGRDTPLREDMVLTGQLEPTNEGYALAKIMVARLCEYITREDSGFSYKTLIPCNLYGRHDKFSPDVSHLVPAILQKIHAAKRDGAAAVEIWGDGSARREFMYAGDLAGCIVEAMHRFDSLPAVMNVGMGSDHSINDYYRIGAQIVGYEGGFHHDLTKPVGMQRKLVDTSRSREWGWQASTPLEVGMRKAYDYYLGLVSTGPGEGSDRARADAAAIKTTNEGT</sequence>
<feature type="active site" description="Proton donor/acceptor" evidence="5">
    <location>
        <position position="132"/>
    </location>
</feature>
<accession>A0A328Z293</accession>
<evidence type="ECO:0000256" key="4">
    <source>
        <dbReference type="ARBA" id="ARBA00023235"/>
    </source>
</evidence>
<keyword evidence="8" id="KW-1185">Reference proteome</keyword>
<feature type="binding site" evidence="5">
    <location>
        <position position="176"/>
    </location>
    <ligand>
        <name>NADP(+)</name>
        <dbReference type="ChEBI" id="CHEBI:58349"/>
    </ligand>
</feature>
<feature type="site" description="Important for catalytic activity" evidence="5">
    <location>
        <position position="103"/>
    </location>
</feature>
<dbReference type="InterPro" id="IPR001509">
    <property type="entry name" value="Epimerase_deHydtase"/>
</dbReference>
<keyword evidence="4 5" id="KW-0413">Isomerase</keyword>
<comment type="caution">
    <text evidence="7">The sequence shown here is derived from an EMBL/GenBank/DDBJ whole genome shotgun (WGS) entry which is preliminary data.</text>
</comment>
<evidence type="ECO:0000256" key="2">
    <source>
        <dbReference type="ARBA" id="ARBA00022857"/>
    </source>
</evidence>
<dbReference type="RefSeq" id="WP_111879929.1">
    <property type="nucleotide sequence ID" value="NZ_CBCSGC010000023.1"/>
</dbReference>
<dbReference type="Proteomes" id="UP000248856">
    <property type="component" value="Unassembled WGS sequence"/>
</dbReference>
<dbReference type="CDD" id="cd05239">
    <property type="entry name" value="GDP_FS_SDR_e"/>
    <property type="match status" value="1"/>
</dbReference>
<dbReference type="InterPro" id="IPR028614">
    <property type="entry name" value="GDP_fucose/colitose_synth"/>
</dbReference>
<name>A0A328Z293_9BURK</name>
<dbReference type="InterPro" id="IPR036291">
    <property type="entry name" value="NAD(P)-bd_dom_sf"/>
</dbReference>
<comment type="function">
    <text evidence="5">Catalyzes the two-step NADP-dependent conversion of GDP-4-dehydro-6-deoxy-D-mannose to GDP-fucose, involving an epimerase and a reductase reaction.</text>
</comment>
<dbReference type="EMBL" id="QLTA01000041">
    <property type="protein sequence ID" value="RAR76957.1"/>
    <property type="molecule type" value="Genomic_DNA"/>
</dbReference>
<dbReference type="PANTHER" id="PTHR43238:SF1">
    <property type="entry name" value="GDP-L-FUCOSE SYNTHASE"/>
    <property type="match status" value="1"/>
</dbReference>
<evidence type="ECO:0000256" key="1">
    <source>
        <dbReference type="ARBA" id="ARBA00005959"/>
    </source>
</evidence>
<keyword evidence="5" id="KW-0511">Multifunctional enzyme</keyword>
<dbReference type="GO" id="GO:0042351">
    <property type="term" value="P:'de novo' GDP-L-fucose biosynthetic process"/>
    <property type="evidence" value="ECO:0007669"/>
    <property type="project" value="UniProtKB-UniRule"/>
</dbReference>
<dbReference type="Gene3D" id="3.40.50.720">
    <property type="entry name" value="NAD(P)-binding Rossmann-like Domain"/>
    <property type="match status" value="1"/>
</dbReference>
<feature type="binding site" evidence="5">
    <location>
        <begin position="160"/>
        <end position="163"/>
    </location>
    <ligand>
        <name>NADP(+)</name>
        <dbReference type="ChEBI" id="CHEBI:58349"/>
    </ligand>
</feature>
<organism evidence="7 8">
    <name type="scientific">Paracidovorax anthurii</name>
    <dbReference type="NCBI Taxonomy" id="78229"/>
    <lineage>
        <taxon>Bacteria</taxon>
        <taxon>Pseudomonadati</taxon>
        <taxon>Pseudomonadota</taxon>
        <taxon>Betaproteobacteria</taxon>
        <taxon>Burkholderiales</taxon>
        <taxon>Comamonadaceae</taxon>
        <taxon>Paracidovorax</taxon>
    </lineage>
</organism>
<dbReference type="GO" id="GO:0016853">
    <property type="term" value="F:isomerase activity"/>
    <property type="evidence" value="ECO:0007669"/>
    <property type="project" value="UniProtKB-KW"/>
</dbReference>
<feature type="binding site" evidence="5">
    <location>
        <position position="199"/>
    </location>
    <ligand>
        <name>substrate</name>
    </ligand>
</feature>
<evidence type="ECO:0000256" key="5">
    <source>
        <dbReference type="HAMAP-Rule" id="MF_00956"/>
    </source>
</evidence>
<comment type="pathway">
    <text evidence="5">Nucleotide-sugar biosynthesis; GDP-L-fucose biosynthesis via de novo pathway; GDP-L-fucose from GDP-alpha-D-mannose: step 2/2.</text>
</comment>
<dbReference type="GO" id="GO:0050577">
    <property type="term" value="F:GDP-L-fucose synthase activity"/>
    <property type="evidence" value="ECO:0007669"/>
    <property type="project" value="UniProtKB-UniRule"/>
</dbReference>
<dbReference type="Pfam" id="PF01370">
    <property type="entry name" value="Epimerase"/>
    <property type="match status" value="1"/>
</dbReference>
<keyword evidence="2 5" id="KW-0521">NADP</keyword>
<dbReference type="OrthoDB" id="9811425at2"/>
<feature type="domain" description="NAD-dependent epimerase/dehydratase" evidence="6">
    <location>
        <begin position="3"/>
        <end position="235"/>
    </location>
</feature>